<evidence type="ECO:0000256" key="2">
    <source>
        <dbReference type="ARBA" id="ARBA00010511"/>
    </source>
</evidence>
<comment type="caution">
    <text evidence="6">The sequence shown here is derived from an EMBL/GenBank/DDBJ whole genome shotgun (WGS) entry which is preliminary data.</text>
</comment>
<comment type="similarity">
    <text evidence="2">Belongs to the RIX1/PELP1 family.</text>
</comment>
<proteinExistence type="inferred from homology"/>
<dbReference type="InterPro" id="IPR016024">
    <property type="entry name" value="ARM-type_fold"/>
</dbReference>
<dbReference type="GO" id="GO:0006364">
    <property type="term" value="P:rRNA processing"/>
    <property type="evidence" value="ECO:0007669"/>
    <property type="project" value="TreeGrafter"/>
</dbReference>
<reference evidence="6 7" key="1">
    <citation type="submission" date="2017-11" db="EMBL/GenBank/DDBJ databases">
        <title>De-novo sequencing of pomegranate (Punica granatum L.) genome.</title>
        <authorList>
            <person name="Akparov Z."/>
            <person name="Amiraslanov A."/>
            <person name="Hajiyeva S."/>
            <person name="Abbasov M."/>
            <person name="Kaur K."/>
            <person name="Hamwieh A."/>
            <person name="Solovyev V."/>
            <person name="Salamov A."/>
            <person name="Braich B."/>
            <person name="Kosarev P."/>
            <person name="Mahmoud A."/>
            <person name="Hajiyev E."/>
            <person name="Babayeva S."/>
            <person name="Izzatullayeva V."/>
            <person name="Mammadov A."/>
            <person name="Mammadov A."/>
            <person name="Sharifova S."/>
            <person name="Ojaghi J."/>
            <person name="Eynullazada K."/>
            <person name="Bayramov B."/>
            <person name="Abdulazimova A."/>
            <person name="Shahmuradov I."/>
        </authorList>
    </citation>
    <scope>NUCLEOTIDE SEQUENCE [LARGE SCALE GENOMIC DNA]</scope>
    <source>
        <strain evidence="7">cv. AG2017</strain>
        <tissue evidence="6">Leaf</tissue>
    </source>
</reference>
<dbReference type="STRING" id="22663.A0A2I0IJY4"/>
<feature type="compositionally biased region" description="Basic and acidic residues" evidence="4">
    <location>
        <begin position="716"/>
        <end position="733"/>
    </location>
</feature>
<gene>
    <name evidence="6" type="ORF">CRG98_035296</name>
</gene>
<organism evidence="6 7">
    <name type="scientific">Punica granatum</name>
    <name type="common">Pomegranate</name>
    <dbReference type="NCBI Taxonomy" id="22663"/>
    <lineage>
        <taxon>Eukaryota</taxon>
        <taxon>Viridiplantae</taxon>
        <taxon>Streptophyta</taxon>
        <taxon>Embryophyta</taxon>
        <taxon>Tracheophyta</taxon>
        <taxon>Spermatophyta</taxon>
        <taxon>Magnoliopsida</taxon>
        <taxon>eudicotyledons</taxon>
        <taxon>Gunneridae</taxon>
        <taxon>Pentapetalae</taxon>
        <taxon>rosids</taxon>
        <taxon>malvids</taxon>
        <taxon>Myrtales</taxon>
        <taxon>Lythraceae</taxon>
        <taxon>Punica</taxon>
    </lineage>
</organism>
<feature type="region of interest" description="Disordered" evidence="4">
    <location>
        <begin position="453"/>
        <end position="495"/>
    </location>
</feature>
<feature type="compositionally biased region" description="Acidic residues" evidence="4">
    <location>
        <begin position="735"/>
        <end position="754"/>
    </location>
</feature>
<dbReference type="PANTHER" id="PTHR34105">
    <property type="entry name" value="PROLINE-, GLUTAMIC ACID- AND LEUCINE-RICH PROTEIN 1"/>
    <property type="match status" value="1"/>
</dbReference>
<dbReference type="InterPro" id="IPR012583">
    <property type="entry name" value="RIX1_N"/>
</dbReference>
<keyword evidence="3" id="KW-0539">Nucleus</keyword>
<evidence type="ECO:0000256" key="4">
    <source>
        <dbReference type="SAM" id="MobiDB-lite"/>
    </source>
</evidence>
<evidence type="ECO:0000259" key="5">
    <source>
        <dbReference type="Pfam" id="PF08167"/>
    </source>
</evidence>
<dbReference type="Proteomes" id="UP000233551">
    <property type="component" value="Unassembled WGS sequence"/>
</dbReference>
<feature type="region of interest" description="Disordered" evidence="4">
    <location>
        <begin position="593"/>
        <end position="754"/>
    </location>
</feature>
<comment type="subcellular location">
    <subcellularLocation>
        <location evidence="1">Nucleus</location>
    </subcellularLocation>
</comment>
<dbReference type="PANTHER" id="PTHR34105:SF1">
    <property type="entry name" value="PROLINE-, GLUTAMIC ACID- AND LEUCINE-RICH PROTEIN 1"/>
    <property type="match status" value="1"/>
</dbReference>
<sequence length="754" mass="83265">MAAFDCAGDMYDVALKPRLLRMLLRDHLPDEKRPFRDPAVLSRIISTVKTHKLLSESFGESTDKKLVKDWRSAVAAWVDRVLMLASSNSPAKCWAGVSLLGLTCQECNSERFLESYPTWIEKLQAHIEPATDSHMVKVASCASLSDLLLRLGQYPLRHGKGGFAEKLVQTSLKLLNEDSSEAIWDEVLHLIGLMVTLFPSAIQQHYDSAEATISSKIFSGKCSNFMLEKLACCLAMLPKSKGDEGTWCLLMQKILWFINDYLKDAFEGLEEETKIREASRLLVPPGKNPPPPLADYKSKASTRSKQTSIVLAMMICCSEMLKNSYPVQVSVPMQSLLLLIERVLTVDGSIPQTSSFFITAIQQELLCLELPALHSSGLDLLIALTKGVRSQILPWAAYIVRIMTRYFKKCAVPELRVKAYLEIKTLVMSMGAGMAKNLEHEILKNALVDLNPHHEKDISSSNPQSNAIKASVEQPKHKKRKRPSTAEPPEQQHHGDLEACAIKSHLVEHPELKIAALETLEALFTVGGALKFGRSEVDDLLISLAKNSFNRQGASTEELQLAALRSSAQKLSIVGFDLPDSDDDISGAALRDAVKSTDHAQESPPPELLKQNQKKWLSNDSSCDNSLRNDEMRSPVVVTTDEIMLDSEQSKPSTSKSREPYSPDPVMISHMSGNTKETKEDTKEDGASGFNGNGVMAEADDAPLPAGGSTSAATLDSDKGKELIWDPDDRLTEDLFPDIIDEDPDSTDDDDDEY</sequence>
<evidence type="ECO:0000256" key="3">
    <source>
        <dbReference type="ARBA" id="ARBA00023242"/>
    </source>
</evidence>
<evidence type="ECO:0000313" key="7">
    <source>
        <dbReference type="Proteomes" id="UP000233551"/>
    </source>
</evidence>
<protein>
    <recommendedName>
        <fullName evidence="5">Pre-rRNA-processing protein RIX1 N-terminal domain-containing protein</fullName>
    </recommendedName>
</protein>
<feature type="compositionally biased region" description="Polar residues" evidence="4">
    <location>
        <begin position="610"/>
        <end position="626"/>
    </location>
</feature>
<dbReference type="AlphaFoldDB" id="A0A2I0IJY4"/>
<keyword evidence="7" id="KW-1185">Reference proteome</keyword>
<evidence type="ECO:0000256" key="1">
    <source>
        <dbReference type="ARBA" id="ARBA00004123"/>
    </source>
</evidence>
<dbReference type="SUPFAM" id="SSF48371">
    <property type="entry name" value="ARM repeat"/>
    <property type="match status" value="1"/>
</dbReference>
<dbReference type="Pfam" id="PF08167">
    <property type="entry name" value="RIX1"/>
    <property type="match status" value="1"/>
</dbReference>
<accession>A0A2I0IJY4</accession>
<feature type="compositionally biased region" description="Basic and acidic residues" evidence="4">
    <location>
        <begin position="676"/>
        <end position="686"/>
    </location>
</feature>
<evidence type="ECO:0000313" key="6">
    <source>
        <dbReference type="EMBL" id="PKI44314.1"/>
    </source>
</evidence>
<feature type="compositionally biased region" description="Polar residues" evidence="4">
    <location>
        <begin position="459"/>
        <end position="468"/>
    </location>
</feature>
<name>A0A2I0IJY4_PUNGR</name>
<dbReference type="GO" id="GO:0005634">
    <property type="term" value="C:nucleus"/>
    <property type="evidence" value="ECO:0007669"/>
    <property type="project" value="UniProtKB-SubCell"/>
</dbReference>
<dbReference type="EMBL" id="PGOL01002923">
    <property type="protein sequence ID" value="PKI44314.1"/>
    <property type="molecule type" value="Genomic_DNA"/>
</dbReference>
<feature type="domain" description="Pre-rRNA-processing protein RIX1 N-terminal" evidence="5">
    <location>
        <begin position="24"/>
        <end position="223"/>
    </location>
</feature>